<evidence type="ECO:0000313" key="2">
    <source>
        <dbReference type="EMBL" id="GFM36868.1"/>
    </source>
</evidence>
<evidence type="ECO:0000313" key="3">
    <source>
        <dbReference type="Proteomes" id="UP000503820"/>
    </source>
</evidence>
<sequence length="113" mass="12419">MKKILIALHGDEVSPRFDQTGEAWIGTIHDGAIMRRRNVVLPQASSEGLCHLAVTEGVDAIVCGGIEDEFYQYLHWKRITVYDNVIGPMEQVAQAYMEGSLAAGAVFTEGEQP</sequence>
<name>A0A7J0BT76_9BACT</name>
<dbReference type="EMBL" id="BLVP01000007">
    <property type="protein sequence ID" value="GFM36868.1"/>
    <property type="molecule type" value="Genomic_DNA"/>
</dbReference>
<dbReference type="Gene3D" id="3.30.420.130">
    <property type="entry name" value="Dinitrogenase iron-molybdenum cofactor biosynthesis domain"/>
    <property type="match status" value="1"/>
</dbReference>
<dbReference type="AlphaFoldDB" id="A0A7J0BT76"/>
<dbReference type="Pfam" id="PF02579">
    <property type="entry name" value="Nitro_FeMo-Co"/>
    <property type="match status" value="1"/>
</dbReference>
<proteinExistence type="predicted"/>
<dbReference type="Proteomes" id="UP000503820">
    <property type="component" value="Unassembled WGS sequence"/>
</dbReference>
<protein>
    <recommendedName>
        <fullName evidence="1">Dinitrogenase iron-molybdenum cofactor biosynthesis domain-containing protein</fullName>
    </recommendedName>
</protein>
<gene>
    <name evidence="2" type="ORF">DSM19430T_15520</name>
</gene>
<keyword evidence="3" id="KW-1185">Reference proteome</keyword>
<dbReference type="InterPro" id="IPR003731">
    <property type="entry name" value="Di-Nase_FeMo-co_biosynth"/>
</dbReference>
<accession>A0A7J0BT76</accession>
<organism evidence="2 3">
    <name type="scientific">Desulfovibrio psychrotolerans</name>
    <dbReference type="NCBI Taxonomy" id="415242"/>
    <lineage>
        <taxon>Bacteria</taxon>
        <taxon>Pseudomonadati</taxon>
        <taxon>Thermodesulfobacteriota</taxon>
        <taxon>Desulfovibrionia</taxon>
        <taxon>Desulfovibrionales</taxon>
        <taxon>Desulfovibrionaceae</taxon>
        <taxon>Desulfovibrio</taxon>
    </lineage>
</organism>
<reference evidence="2 3" key="1">
    <citation type="submission" date="2020-05" db="EMBL/GenBank/DDBJ databases">
        <title>Draft genome sequence of Desulfovibrio psychrotolerans JS1T.</title>
        <authorList>
            <person name="Ueno A."/>
            <person name="Tamazawa S."/>
            <person name="Tamamura S."/>
            <person name="Murakami T."/>
            <person name="Kiyama T."/>
            <person name="Inomata H."/>
            <person name="Amano Y."/>
            <person name="Miyakawa K."/>
            <person name="Tamaki H."/>
            <person name="Naganuma T."/>
            <person name="Kaneko K."/>
        </authorList>
    </citation>
    <scope>NUCLEOTIDE SEQUENCE [LARGE SCALE GENOMIC DNA]</scope>
    <source>
        <strain evidence="2 3">JS1</strain>
    </source>
</reference>
<dbReference type="InterPro" id="IPR036105">
    <property type="entry name" value="DiNase_FeMo-co_biosyn_sf"/>
</dbReference>
<comment type="caution">
    <text evidence="2">The sequence shown here is derived from an EMBL/GenBank/DDBJ whole genome shotgun (WGS) entry which is preliminary data.</text>
</comment>
<dbReference type="RefSeq" id="WP_174409518.1">
    <property type="nucleotide sequence ID" value="NZ_BLVP01000007.1"/>
</dbReference>
<feature type="domain" description="Dinitrogenase iron-molybdenum cofactor biosynthesis" evidence="1">
    <location>
        <begin position="10"/>
        <end position="97"/>
    </location>
</feature>
<evidence type="ECO:0000259" key="1">
    <source>
        <dbReference type="Pfam" id="PF02579"/>
    </source>
</evidence>
<dbReference type="SUPFAM" id="SSF53146">
    <property type="entry name" value="Nitrogenase accessory factor-like"/>
    <property type="match status" value="1"/>
</dbReference>